<name>A0ACC6L436_9SPHI</name>
<proteinExistence type="predicted"/>
<comment type="caution">
    <text evidence="1">The sequence shown here is derived from an EMBL/GenBank/DDBJ whole genome shotgun (WGS) entry which is preliminary data.</text>
</comment>
<keyword evidence="2" id="KW-1185">Reference proteome</keyword>
<keyword evidence="1" id="KW-0378">Hydrolase</keyword>
<dbReference type="Proteomes" id="UP001246858">
    <property type="component" value="Unassembled WGS sequence"/>
</dbReference>
<dbReference type="EC" id="3.2.1.52" evidence="1"/>
<evidence type="ECO:0000313" key="2">
    <source>
        <dbReference type="Proteomes" id="UP001246858"/>
    </source>
</evidence>
<dbReference type="EMBL" id="JAVDTF010000006">
    <property type="protein sequence ID" value="MDR6786369.1"/>
    <property type="molecule type" value="Genomic_DNA"/>
</dbReference>
<sequence>MRRFFTLSGLILLMLSVNIPVFSQTAVSEAAPEGQSVAAVVNTPPEIAIIPEPVSLTKAEGHYILPANVLIQSPALPELKQALAFLQERLSAATGSFVSTVSSPSPTANIKLIINEKAHHLLGNEGYQLSVTPNFITIKANKPAGLFYGIQSLLQLFPAAIESSEKVENVEWTAPCVEVMDYPRLAWRGLMFDVARHFFTKDEVKQYIDAMVRYKYNILHLHLTDDEGWRIEIKGLPKLTEVGAWSVKKVGEFGNFIPPTADEPRNYGGFYTQEDIKELVQYAQERFVNIMPEIDVPGHSLATIAAYPELSCTAGAENYRVRSGERIMDWSRGAPPTALVDNTLCPANEKVYGFLDTVITQVAALFPFEYIHMGGDEAPFNFWEKNEAIKALMQREGLKNMHQVQGYFEKRVQKIVESKGKKFMGWDEILNGDMPSSAAVMSWRGMKYGIQAAQKKHEVVMSPTDYAYLDYMQADAITEPRVYASLRLSKSYEFDPVPAGVDPKYIKGGQANLWTEQVYNIRQAEYMTWPRGMAIAESVWSPREKKNWPNFFGRVEQHFKRLDIAETKYAPSVYDPIFKVSRSADRQLQIDLSTEVEGLDIYYSFDNSFPDRFYPKYTEKLTPPKDATMLKVITYRGKTPVGRMMNMPIEELNKRAGRK</sequence>
<protein>
    <submittedName>
        <fullName evidence="1">Hexosaminidase</fullName>
        <ecNumber evidence="1">3.2.1.52</ecNumber>
    </submittedName>
</protein>
<gene>
    <name evidence="1" type="ORF">J2X78_004962</name>
</gene>
<keyword evidence="1" id="KW-0326">Glycosidase</keyword>
<accession>A0ACC6L436</accession>
<reference evidence="1" key="1">
    <citation type="submission" date="2023-07" db="EMBL/GenBank/DDBJ databases">
        <title>Sorghum-associated microbial communities from plants grown in Nebraska, USA.</title>
        <authorList>
            <person name="Schachtman D."/>
        </authorList>
    </citation>
    <scope>NUCLEOTIDE SEQUENCE</scope>
    <source>
        <strain evidence="1">2697</strain>
    </source>
</reference>
<organism evidence="1 2">
    <name type="scientific">Pedobacter africanus</name>
    <dbReference type="NCBI Taxonomy" id="151894"/>
    <lineage>
        <taxon>Bacteria</taxon>
        <taxon>Pseudomonadati</taxon>
        <taxon>Bacteroidota</taxon>
        <taxon>Sphingobacteriia</taxon>
        <taxon>Sphingobacteriales</taxon>
        <taxon>Sphingobacteriaceae</taxon>
        <taxon>Pedobacter</taxon>
    </lineage>
</organism>
<evidence type="ECO:0000313" key="1">
    <source>
        <dbReference type="EMBL" id="MDR6786369.1"/>
    </source>
</evidence>